<gene>
    <name evidence="9" type="primary">fabD</name>
    <name evidence="9" type="ORF">C0190_05490</name>
</gene>
<dbReference type="InterPro" id="IPR001227">
    <property type="entry name" value="Ac_transferase_dom_sf"/>
</dbReference>
<evidence type="ECO:0000259" key="8">
    <source>
        <dbReference type="SMART" id="SM00827"/>
    </source>
</evidence>
<sequence>MISLVFPGQGSQYIGMAKDFFDNFELVKNLFDKAEKLSNLPLKKLCFEGPIEELTQTINLQVCLTITNIACYEVLKSELEKRNIEISFVSGHSLGEYSALYAAKVLSLEDTLTAVKERGRLMDEEGKKSASAMYAIIGFPLRDLEDLVKSAEDTVVVANYNSPKQFVISGKVPAVDKVAEKVKNLGGKIVKLKVSAGFHSPLMKEAEVKFNKILDSLYWNDPVIPFVSNITGKEETSGTIIKELMKKQITSSVHWINCVEYMYNKGVRIFVEVGPKKVLSGLISQILEGKEFHCYNIENSETLENFLKSI</sequence>
<dbReference type="GO" id="GO:0004314">
    <property type="term" value="F:[acyl-carrier-protein] S-malonyltransferase activity"/>
    <property type="evidence" value="ECO:0007669"/>
    <property type="project" value="UniProtKB-EC"/>
</dbReference>
<keyword evidence="4 6" id="KW-0012">Acyltransferase</keyword>
<dbReference type="EC" id="2.3.1.39" evidence="1 6"/>
<proteinExistence type="inferred from homology"/>
<evidence type="ECO:0000256" key="4">
    <source>
        <dbReference type="ARBA" id="ARBA00023315"/>
    </source>
</evidence>
<dbReference type="Proteomes" id="UP000235460">
    <property type="component" value="Unassembled WGS sequence"/>
</dbReference>
<dbReference type="SUPFAM" id="SSF55048">
    <property type="entry name" value="Probable ACP-binding domain of malonyl-CoA ACP transacylase"/>
    <property type="match status" value="1"/>
</dbReference>
<evidence type="ECO:0000313" key="10">
    <source>
        <dbReference type="Proteomes" id="UP000235460"/>
    </source>
</evidence>
<dbReference type="InterPro" id="IPR014043">
    <property type="entry name" value="Acyl_transferase_dom"/>
</dbReference>
<accession>A0A2N7PML6</accession>
<reference evidence="9 10" key="1">
    <citation type="submission" date="2018-01" db="EMBL/GenBank/DDBJ databases">
        <title>Metagenomic assembled genomes from two thermal pools in the Uzon Caldera, Kamchatka, Russia.</title>
        <authorList>
            <person name="Wilkins L."/>
            <person name="Ettinger C."/>
        </authorList>
    </citation>
    <scope>NUCLEOTIDE SEQUENCE [LARGE SCALE GENOMIC DNA]</scope>
    <source>
        <strain evidence="9">ZAV-08</strain>
    </source>
</reference>
<dbReference type="InterPro" id="IPR016036">
    <property type="entry name" value="Malonyl_transacylase_ACP-bd"/>
</dbReference>
<protein>
    <recommendedName>
        <fullName evidence="2 6">Malonyl CoA-acyl carrier protein transacylase</fullName>
        <ecNumber evidence="1 6">2.3.1.39</ecNumber>
    </recommendedName>
</protein>
<dbReference type="GO" id="GO:0005829">
    <property type="term" value="C:cytosol"/>
    <property type="evidence" value="ECO:0007669"/>
    <property type="project" value="TreeGrafter"/>
</dbReference>
<dbReference type="EMBL" id="PNIK01000075">
    <property type="protein sequence ID" value="PMP66527.1"/>
    <property type="molecule type" value="Genomic_DNA"/>
</dbReference>
<feature type="active site" evidence="7">
    <location>
        <position position="199"/>
    </location>
</feature>
<dbReference type="InterPro" id="IPR050858">
    <property type="entry name" value="Mal-CoA-ACP_Trans/PKS_FabD"/>
</dbReference>
<evidence type="ECO:0000256" key="1">
    <source>
        <dbReference type="ARBA" id="ARBA00013258"/>
    </source>
</evidence>
<dbReference type="AlphaFoldDB" id="A0A2N7PML6"/>
<dbReference type="InterPro" id="IPR004410">
    <property type="entry name" value="Malonyl_CoA-ACP_transAc_FabD"/>
</dbReference>
<keyword evidence="3 6" id="KW-0808">Transferase</keyword>
<dbReference type="PANTHER" id="PTHR42681">
    <property type="entry name" value="MALONYL-COA-ACYL CARRIER PROTEIN TRANSACYLASE, MITOCHONDRIAL"/>
    <property type="match status" value="1"/>
</dbReference>
<dbReference type="SUPFAM" id="SSF52151">
    <property type="entry name" value="FabD/lysophospholipase-like"/>
    <property type="match status" value="1"/>
</dbReference>
<dbReference type="Gene3D" id="3.40.366.10">
    <property type="entry name" value="Malonyl-Coenzyme A Acyl Carrier Protein, domain 2"/>
    <property type="match status" value="1"/>
</dbReference>
<evidence type="ECO:0000256" key="6">
    <source>
        <dbReference type="PIRNR" id="PIRNR000446"/>
    </source>
</evidence>
<dbReference type="SMART" id="SM00827">
    <property type="entry name" value="PKS_AT"/>
    <property type="match status" value="1"/>
</dbReference>
<comment type="similarity">
    <text evidence="6">Belongs to the fabD family.</text>
</comment>
<evidence type="ECO:0000313" key="9">
    <source>
        <dbReference type="EMBL" id="PMP66527.1"/>
    </source>
</evidence>
<comment type="caution">
    <text evidence="9">The sequence shown here is derived from an EMBL/GenBank/DDBJ whole genome shotgun (WGS) entry which is preliminary data.</text>
</comment>
<dbReference type="Pfam" id="PF00698">
    <property type="entry name" value="Acyl_transf_1"/>
    <property type="match status" value="1"/>
</dbReference>
<evidence type="ECO:0000256" key="3">
    <source>
        <dbReference type="ARBA" id="ARBA00022679"/>
    </source>
</evidence>
<dbReference type="NCBIfam" id="TIGR00128">
    <property type="entry name" value="fabD"/>
    <property type="match status" value="1"/>
</dbReference>
<evidence type="ECO:0000256" key="2">
    <source>
        <dbReference type="ARBA" id="ARBA00018953"/>
    </source>
</evidence>
<dbReference type="Gene3D" id="3.30.70.250">
    <property type="entry name" value="Malonyl-CoA ACP transacylase, ACP-binding"/>
    <property type="match status" value="1"/>
</dbReference>
<evidence type="ECO:0000256" key="5">
    <source>
        <dbReference type="ARBA" id="ARBA00048462"/>
    </source>
</evidence>
<feature type="active site" evidence="7">
    <location>
        <position position="93"/>
    </location>
</feature>
<organism evidence="9 10">
    <name type="scientific">Thermodesulfobacterium geofontis</name>
    <dbReference type="NCBI Taxonomy" id="1295609"/>
    <lineage>
        <taxon>Bacteria</taxon>
        <taxon>Pseudomonadati</taxon>
        <taxon>Thermodesulfobacteriota</taxon>
        <taxon>Thermodesulfobacteria</taxon>
        <taxon>Thermodesulfobacteriales</taxon>
        <taxon>Thermodesulfobacteriaceae</taxon>
        <taxon>Thermodesulfobacterium</taxon>
    </lineage>
</organism>
<dbReference type="PIRSF" id="PIRSF000446">
    <property type="entry name" value="Mct"/>
    <property type="match status" value="1"/>
</dbReference>
<evidence type="ECO:0000256" key="7">
    <source>
        <dbReference type="PIRSR" id="PIRSR000446-1"/>
    </source>
</evidence>
<dbReference type="InterPro" id="IPR024925">
    <property type="entry name" value="Malonyl_CoA-ACP_transAc"/>
</dbReference>
<dbReference type="PANTHER" id="PTHR42681:SF1">
    <property type="entry name" value="MALONYL-COA-ACYL CARRIER PROTEIN TRANSACYLASE, MITOCHONDRIAL"/>
    <property type="match status" value="1"/>
</dbReference>
<feature type="domain" description="Malonyl-CoA:ACP transacylase (MAT)" evidence="8">
    <location>
        <begin position="5"/>
        <end position="295"/>
    </location>
</feature>
<dbReference type="InterPro" id="IPR016035">
    <property type="entry name" value="Acyl_Trfase/lysoPLipase"/>
</dbReference>
<comment type="catalytic activity">
    <reaction evidence="5 6">
        <text>holo-[ACP] + malonyl-CoA = malonyl-[ACP] + CoA</text>
        <dbReference type="Rhea" id="RHEA:41792"/>
        <dbReference type="Rhea" id="RHEA-COMP:9623"/>
        <dbReference type="Rhea" id="RHEA-COMP:9685"/>
        <dbReference type="ChEBI" id="CHEBI:57287"/>
        <dbReference type="ChEBI" id="CHEBI:57384"/>
        <dbReference type="ChEBI" id="CHEBI:64479"/>
        <dbReference type="ChEBI" id="CHEBI:78449"/>
        <dbReference type="EC" id="2.3.1.39"/>
    </reaction>
</comment>
<dbReference type="GO" id="GO:0006633">
    <property type="term" value="P:fatty acid biosynthetic process"/>
    <property type="evidence" value="ECO:0007669"/>
    <property type="project" value="TreeGrafter"/>
</dbReference>
<name>A0A2N7PML6_9BACT</name>